<name>A0A4U1L019_9SPHN</name>
<feature type="domain" description="Methyltransferase type 11" evidence="1">
    <location>
        <begin position="60"/>
        <end position="143"/>
    </location>
</feature>
<dbReference type="Gene3D" id="3.40.50.150">
    <property type="entry name" value="Vaccinia Virus protein VP39"/>
    <property type="match status" value="1"/>
</dbReference>
<sequence length="301" mass="31174">MFGKPKGVRTMRGDDSDIWSAYWRTAPRDGCTAGLPPAVAAAIAARWRTAFAACRDATLLDIGTGGGAVLAHALASGLPADHLTGVDHAQVAPAIGGVVMHTGLDAAALPFEEDSFDIVVSQFGIEYAGWRAALGEVARVARKSLLLLVHHRDSALVRHGREQAAQAHMLLRDEALATALRAEDPQAAGRSIAALRPAADNHGLLDQLAEATATVAAMRAGGEAPDAAIDHIIAELLAHAARMTAMADAALDDAAFAEAAALLRGAGYAVTLEPQRAAGDALVAMWIAADRINSHAMESQA</sequence>
<dbReference type="InterPro" id="IPR013216">
    <property type="entry name" value="Methyltransf_11"/>
</dbReference>
<organism evidence="2 3">
    <name type="scientific">Sphingomonas baiyangensis</name>
    <dbReference type="NCBI Taxonomy" id="2572576"/>
    <lineage>
        <taxon>Bacteria</taxon>
        <taxon>Pseudomonadati</taxon>
        <taxon>Pseudomonadota</taxon>
        <taxon>Alphaproteobacteria</taxon>
        <taxon>Sphingomonadales</taxon>
        <taxon>Sphingomonadaceae</taxon>
        <taxon>Sphingomonas</taxon>
    </lineage>
</organism>
<comment type="caution">
    <text evidence="2">The sequence shown here is derived from an EMBL/GenBank/DDBJ whole genome shotgun (WGS) entry which is preliminary data.</text>
</comment>
<dbReference type="SUPFAM" id="SSF53335">
    <property type="entry name" value="S-adenosyl-L-methionine-dependent methyltransferases"/>
    <property type="match status" value="1"/>
</dbReference>
<keyword evidence="2" id="KW-0489">Methyltransferase</keyword>
<dbReference type="AlphaFoldDB" id="A0A4U1L019"/>
<gene>
    <name evidence="2" type="ORF">FBR43_03745</name>
</gene>
<protein>
    <submittedName>
        <fullName evidence="2">Class I SAM-dependent methyltransferase</fullName>
    </submittedName>
</protein>
<dbReference type="GO" id="GO:0032259">
    <property type="term" value="P:methylation"/>
    <property type="evidence" value="ECO:0007669"/>
    <property type="project" value="UniProtKB-KW"/>
</dbReference>
<evidence type="ECO:0000259" key="1">
    <source>
        <dbReference type="Pfam" id="PF08241"/>
    </source>
</evidence>
<reference evidence="2 3" key="1">
    <citation type="submission" date="2019-04" db="EMBL/GenBank/DDBJ databases">
        <authorList>
            <person name="Yang Y."/>
            <person name="Wei D."/>
        </authorList>
    </citation>
    <scope>NUCLEOTIDE SEQUENCE [LARGE SCALE GENOMIC DNA]</scope>
    <source>
        <strain evidence="2 3">L-1-4w-11</strain>
    </source>
</reference>
<dbReference type="InterPro" id="IPR029063">
    <property type="entry name" value="SAM-dependent_MTases_sf"/>
</dbReference>
<dbReference type="Proteomes" id="UP000309138">
    <property type="component" value="Unassembled WGS sequence"/>
</dbReference>
<evidence type="ECO:0000313" key="2">
    <source>
        <dbReference type="EMBL" id="TKD49972.1"/>
    </source>
</evidence>
<dbReference type="OrthoDB" id="9777830at2"/>
<accession>A0A4U1L019</accession>
<evidence type="ECO:0000313" key="3">
    <source>
        <dbReference type="Proteomes" id="UP000309138"/>
    </source>
</evidence>
<dbReference type="CDD" id="cd02440">
    <property type="entry name" value="AdoMet_MTases"/>
    <property type="match status" value="1"/>
</dbReference>
<dbReference type="EMBL" id="SWKR01000002">
    <property type="protein sequence ID" value="TKD49972.1"/>
    <property type="molecule type" value="Genomic_DNA"/>
</dbReference>
<keyword evidence="2" id="KW-0808">Transferase</keyword>
<keyword evidence="3" id="KW-1185">Reference proteome</keyword>
<proteinExistence type="predicted"/>
<dbReference type="Pfam" id="PF08241">
    <property type="entry name" value="Methyltransf_11"/>
    <property type="match status" value="1"/>
</dbReference>
<dbReference type="GO" id="GO:0008757">
    <property type="term" value="F:S-adenosylmethionine-dependent methyltransferase activity"/>
    <property type="evidence" value="ECO:0007669"/>
    <property type="project" value="InterPro"/>
</dbReference>